<evidence type="ECO:0000256" key="3">
    <source>
        <dbReference type="ARBA" id="ARBA00023002"/>
    </source>
</evidence>
<dbReference type="PRINTS" id="PR00081">
    <property type="entry name" value="GDHRDH"/>
</dbReference>
<comment type="similarity">
    <text evidence="1 4">Belongs to the short-chain dehydrogenases/reductases (SDR) family.</text>
</comment>
<dbReference type="InterPro" id="IPR002347">
    <property type="entry name" value="SDR_fam"/>
</dbReference>
<dbReference type="RefSeq" id="XP_003025284.1">
    <property type="nucleotide sequence ID" value="XM_003025238.1"/>
</dbReference>
<evidence type="ECO:0008006" key="7">
    <source>
        <dbReference type="Google" id="ProtNLM"/>
    </source>
</evidence>
<evidence type="ECO:0000313" key="5">
    <source>
        <dbReference type="EMBL" id="EFE44673.1"/>
    </source>
</evidence>
<keyword evidence="3" id="KW-0560">Oxidoreductase</keyword>
<keyword evidence="6" id="KW-1185">Reference proteome</keyword>
<evidence type="ECO:0000313" key="6">
    <source>
        <dbReference type="Proteomes" id="UP000008383"/>
    </source>
</evidence>
<organism evidence="5 6">
    <name type="scientific">Trichophyton verrucosum (strain HKI 0517)</name>
    <dbReference type="NCBI Taxonomy" id="663202"/>
    <lineage>
        <taxon>Eukaryota</taxon>
        <taxon>Fungi</taxon>
        <taxon>Dikarya</taxon>
        <taxon>Ascomycota</taxon>
        <taxon>Pezizomycotina</taxon>
        <taxon>Eurotiomycetes</taxon>
        <taxon>Eurotiomycetidae</taxon>
        <taxon>Onygenales</taxon>
        <taxon>Arthrodermataceae</taxon>
        <taxon>Trichophyton</taxon>
    </lineage>
</organism>
<dbReference type="PROSITE" id="PS00061">
    <property type="entry name" value="ADH_SHORT"/>
    <property type="match status" value="1"/>
</dbReference>
<dbReference type="HOGENOM" id="CLU_010194_1_1_1"/>
<evidence type="ECO:0000256" key="4">
    <source>
        <dbReference type="RuleBase" id="RU000363"/>
    </source>
</evidence>
<accession>D4D0E9</accession>
<keyword evidence="2" id="KW-0521">NADP</keyword>
<dbReference type="PANTHER" id="PTHR43618">
    <property type="entry name" value="7-ALPHA-HYDROXYSTEROID DEHYDROGENASE"/>
    <property type="match status" value="1"/>
</dbReference>
<dbReference type="Pfam" id="PF00106">
    <property type="entry name" value="adh_short"/>
    <property type="match status" value="1"/>
</dbReference>
<sequence length="299" mass="32251">MEVASAPFEDNRQPALGRDQKALPKWTLHPSSMLKFVLPLPSGRISSCDCLDSNKNVQGKVVLVTGDAKGIGRMISEGYVVNGATVYITARDIKTCEAVCQELNALGKGKAYAIQADLYKEEDCKKLAEEFGKRESKLNILVNNAGSNWGAPYDEYPSSAWTRVLTLNLHRVFNVTQLFTPFLEKGAGELDPARIINIGSVDGLRVPALETFAYSASKAGLHHLSRVLANHLGRRNITKMMKATLDKFQEVIEAGIPLGRIGTPQDVAGACLFLSSRAGAYINGATITVDGGSVIGSKL</sequence>
<comment type="caution">
    <text evidence="5">The sequence shown here is derived from an EMBL/GenBank/DDBJ whole genome shotgun (WGS) entry which is preliminary data.</text>
</comment>
<proteinExistence type="inferred from homology"/>
<dbReference type="InterPro" id="IPR020904">
    <property type="entry name" value="Sc_DH/Rdtase_CS"/>
</dbReference>
<dbReference type="Gene3D" id="3.40.50.720">
    <property type="entry name" value="NAD(P)-binding Rossmann-like Domain"/>
    <property type="match status" value="1"/>
</dbReference>
<dbReference type="Proteomes" id="UP000008383">
    <property type="component" value="Unassembled WGS sequence"/>
</dbReference>
<dbReference type="InterPro" id="IPR052178">
    <property type="entry name" value="Sec_Metab_Biosynth_SDR"/>
</dbReference>
<dbReference type="EMBL" id="ACYE01000030">
    <property type="protein sequence ID" value="EFE44673.1"/>
    <property type="molecule type" value="Genomic_DNA"/>
</dbReference>
<dbReference type="KEGG" id="tve:TRV_00544"/>
<dbReference type="GO" id="GO:0016491">
    <property type="term" value="F:oxidoreductase activity"/>
    <property type="evidence" value="ECO:0007669"/>
    <property type="project" value="UniProtKB-KW"/>
</dbReference>
<dbReference type="GeneID" id="9582893"/>
<reference evidence="6" key="1">
    <citation type="journal article" date="2011" name="Genome Biol.">
        <title>Comparative and functional genomics provide insights into the pathogenicity of dermatophytic fungi.</title>
        <authorList>
            <person name="Burmester A."/>
            <person name="Shelest E."/>
            <person name="Gloeckner G."/>
            <person name="Heddergott C."/>
            <person name="Schindler S."/>
            <person name="Staib P."/>
            <person name="Heidel A."/>
            <person name="Felder M."/>
            <person name="Petzold A."/>
            <person name="Szafranski K."/>
            <person name="Feuermann M."/>
            <person name="Pedruzzi I."/>
            <person name="Priebe S."/>
            <person name="Groth M."/>
            <person name="Winkler R."/>
            <person name="Li W."/>
            <person name="Kniemeyer O."/>
            <person name="Schroeckh V."/>
            <person name="Hertweck C."/>
            <person name="Hube B."/>
            <person name="White T.C."/>
            <person name="Platzer M."/>
            <person name="Guthke R."/>
            <person name="Heitman J."/>
            <person name="Woestemeyer J."/>
            <person name="Zipfel P.F."/>
            <person name="Monod M."/>
            <person name="Brakhage A.A."/>
        </authorList>
    </citation>
    <scope>NUCLEOTIDE SEQUENCE [LARGE SCALE GENOMIC DNA]</scope>
    <source>
        <strain evidence="6">HKI 0517</strain>
    </source>
</reference>
<dbReference type="SUPFAM" id="SSF51735">
    <property type="entry name" value="NAD(P)-binding Rossmann-fold domains"/>
    <property type="match status" value="1"/>
</dbReference>
<protein>
    <recommendedName>
        <fullName evidence="7">Short chain dehydrogenase/reductase family</fullName>
    </recommendedName>
</protein>
<evidence type="ECO:0000256" key="1">
    <source>
        <dbReference type="ARBA" id="ARBA00006484"/>
    </source>
</evidence>
<gene>
    <name evidence="5" type="ORF">TRV_00544</name>
</gene>
<dbReference type="PRINTS" id="PR00080">
    <property type="entry name" value="SDRFAMILY"/>
</dbReference>
<dbReference type="AlphaFoldDB" id="D4D0E9"/>
<dbReference type="OrthoDB" id="294295at2759"/>
<name>D4D0E9_TRIVH</name>
<dbReference type="PANTHER" id="PTHR43618:SF17">
    <property type="entry name" value="RHAMNOLIPIDS BIOSYNTHESIS 3-OXOACYL-[ACYL-CARRIER-PROTEIN] REDUCTASE"/>
    <property type="match status" value="1"/>
</dbReference>
<evidence type="ECO:0000256" key="2">
    <source>
        <dbReference type="ARBA" id="ARBA00022857"/>
    </source>
</evidence>
<dbReference type="InterPro" id="IPR036291">
    <property type="entry name" value="NAD(P)-bd_dom_sf"/>
</dbReference>